<dbReference type="InterPro" id="IPR050743">
    <property type="entry name" value="2-oxoacid_DH_E2_comp"/>
</dbReference>
<dbReference type="VEuPathDB" id="PiroplasmaDB:BOVATA_033290"/>
<comment type="cofactor">
    <cofactor evidence="1 9">
        <name>(R)-lipoate</name>
        <dbReference type="ChEBI" id="CHEBI:83088"/>
    </cofactor>
</comment>
<dbReference type="GeneID" id="39875606"/>
<feature type="domain" description="Lipoyl-binding" evidence="11">
    <location>
        <begin position="32"/>
        <end position="107"/>
    </location>
</feature>
<dbReference type="Gene3D" id="2.40.50.100">
    <property type="match status" value="1"/>
</dbReference>
<dbReference type="InterPro" id="IPR023213">
    <property type="entry name" value="CAT-like_dom_sf"/>
</dbReference>
<dbReference type="InterPro" id="IPR036625">
    <property type="entry name" value="E3-bd_dom_sf"/>
</dbReference>
<dbReference type="PROSITE" id="PS50968">
    <property type="entry name" value="BIOTINYL_LIPOYL"/>
    <property type="match status" value="1"/>
</dbReference>
<name>A0A2H6KFR9_9APIC</name>
<comment type="similarity">
    <text evidence="3 9">Belongs to the 2-oxoacid dehydrogenase family.</text>
</comment>
<evidence type="ECO:0000259" key="12">
    <source>
        <dbReference type="PROSITE" id="PS51826"/>
    </source>
</evidence>
<dbReference type="GO" id="GO:0016407">
    <property type="term" value="F:acetyltransferase activity"/>
    <property type="evidence" value="ECO:0007669"/>
    <property type="project" value="TreeGrafter"/>
</dbReference>
<dbReference type="Gene3D" id="3.30.559.10">
    <property type="entry name" value="Chloramphenicol acetyltransferase-like domain"/>
    <property type="match status" value="1"/>
</dbReference>
<evidence type="ECO:0000256" key="4">
    <source>
        <dbReference type="ARBA" id="ARBA00022679"/>
    </source>
</evidence>
<evidence type="ECO:0000256" key="8">
    <source>
        <dbReference type="ARBA" id="ARBA00023315"/>
    </source>
</evidence>
<evidence type="ECO:0000256" key="5">
    <source>
        <dbReference type="ARBA" id="ARBA00022823"/>
    </source>
</evidence>
<reference evidence="13 14" key="1">
    <citation type="journal article" date="2017" name="BMC Genomics">
        <title>Whole-genome assembly of Babesia ovata and comparative genomics between closely related pathogens.</title>
        <authorList>
            <person name="Yamagishi J."/>
            <person name="Asada M."/>
            <person name="Hakimi H."/>
            <person name="Tanaka T.Q."/>
            <person name="Sugimoto C."/>
            <person name="Kawazu S."/>
        </authorList>
    </citation>
    <scope>NUCLEOTIDE SEQUENCE [LARGE SCALE GENOMIC DNA]</scope>
    <source>
        <strain evidence="13 14">Miyake</strain>
    </source>
</reference>
<comment type="caution">
    <text evidence="13">The sequence shown here is derived from an EMBL/GenBank/DDBJ whole genome shotgun (WGS) entry which is preliminary data.</text>
</comment>
<dbReference type="InterPro" id="IPR011053">
    <property type="entry name" value="Single_hybrid_motif"/>
</dbReference>
<evidence type="ECO:0000313" key="13">
    <source>
        <dbReference type="EMBL" id="GBE61836.1"/>
    </source>
</evidence>
<keyword evidence="8 9" id="KW-0012">Acyltransferase</keyword>
<feature type="domain" description="Peripheral subunit-binding (PSBD)" evidence="12">
    <location>
        <begin position="152"/>
        <end position="189"/>
    </location>
</feature>
<dbReference type="CDD" id="cd06849">
    <property type="entry name" value="lipoyl_domain"/>
    <property type="match status" value="1"/>
</dbReference>
<dbReference type="GO" id="GO:0031405">
    <property type="term" value="F:lipoic acid binding"/>
    <property type="evidence" value="ECO:0007669"/>
    <property type="project" value="TreeGrafter"/>
</dbReference>
<dbReference type="PANTHER" id="PTHR43178:SF5">
    <property type="entry name" value="LIPOAMIDE ACYLTRANSFERASE COMPONENT OF BRANCHED-CHAIN ALPHA-KETO ACID DEHYDROGENASE COMPLEX, MITOCHONDRIAL"/>
    <property type="match status" value="1"/>
</dbReference>
<dbReference type="InterPro" id="IPR001078">
    <property type="entry name" value="2-oxoacid_DH_actylTfrase"/>
</dbReference>
<dbReference type="GO" id="GO:0005759">
    <property type="term" value="C:mitochondrial matrix"/>
    <property type="evidence" value="ECO:0007669"/>
    <property type="project" value="UniProtKB-SubCell"/>
</dbReference>
<protein>
    <recommendedName>
        <fullName evidence="9">Dihydrolipoamide acetyltransferase component of pyruvate dehydrogenase complex</fullName>
        <ecNumber evidence="9">2.3.1.-</ecNumber>
    </recommendedName>
</protein>
<dbReference type="InterPro" id="IPR004167">
    <property type="entry name" value="PSBD"/>
</dbReference>
<dbReference type="OrthoDB" id="202158at2759"/>
<evidence type="ECO:0000256" key="10">
    <source>
        <dbReference type="SAM" id="MobiDB-lite"/>
    </source>
</evidence>
<evidence type="ECO:0000259" key="11">
    <source>
        <dbReference type="PROSITE" id="PS50968"/>
    </source>
</evidence>
<dbReference type="PROSITE" id="PS51826">
    <property type="entry name" value="PSBD"/>
    <property type="match status" value="1"/>
</dbReference>
<dbReference type="PROSITE" id="PS00189">
    <property type="entry name" value="LIPOYL"/>
    <property type="match status" value="1"/>
</dbReference>
<dbReference type="Pfam" id="PF02817">
    <property type="entry name" value="E3_binding"/>
    <property type="match status" value="1"/>
</dbReference>
<feature type="compositionally biased region" description="Polar residues" evidence="10">
    <location>
        <begin position="132"/>
        <end position="151"/>
    </location>
</feature>
<dbReference type="EC" id="2.3.1.-" evidence="9"/>
<keyword evidence="5 9" id="KW-0450">Lipoyl</keyword>
<evidence type="ECO:0000256" key="6">
    <source>
        <dbReference type="ARBA" id="ARBA00022946"/>
    </source>
</evidence>
<dbReference type="Pfam" id="PF00364">
    <property type="entry name" value="Biotin_lipoyl"/>
    <property type="match status" value="1"/>
</dbReference>
<dbReference type="Gene3D" id="4.10.320.10">
    <property type="entry name" value="E3-binding domain"/>
    <property type="match status" value="1"/>
</dbReference>
<dbReference type="PANTHER" id="PTHR43178">
    <property type="entry name" value="DIHYDROLIPOAMIDE ACETYLTRANSFERASE COMPONENT OF PYRUVATE DEHYDROGENASE COMPLEX"/>
    <property type="match status" value="1"/>
</dbReference>
<comment type="subcellular location">
    <subcellularLocation>
        <location evidence="2">Mitochondrion matrix</location>
    </subcellularLocation>
</comment>
<keyword evidence="14" id="KW-1185">Reference proteome</keyword>
<sequence>MVFGLFYQIGVRAIPRTVCRRFFHISPRRDKLTTFMLSDIGEGISEVELVRWHKAVGEEVEEMETVCTVQSDKAAVDITSRYTGVVKKLYVDTGNMINIGSPLMDIDAEDDTEVHAAPVSADVAKSAPQEPAGSSSPTPNEPFQRNKTEGVSATPAVRQLAKKLDVDLESVRPTGSMGQVTREDVERFAASKNAGSEVPGKFIKFNSVGRSMVKSMVASLEVPHVTVGEDLDLTELRNFYREKRAVETDVKLTMTPFLLKGLSLALSASPVMNSKFMGDGYMEYSEHNINVAVATNHGLLVPVIHNVESKTVRELQHDLLRVQRLAAEMRLSPEDIRGGTATLSNLGAIGGTYVNARLFGGQGTIVALGAARKQPRYVGDALVPREVAIMGVTADHRHIDGAAIATFAANLKAILQDLDKMVQHY</sequence>
<keyword evidence="4 9" id="KW-0808">Transferase</keyword>
<dbReference type="Pfam" id="PF00198">
    <property type="entry name" value="2-oxoacid_dh"/>
    <property type="match status" value="1"/>
</dbReference>
<keyword evidence="6" id="KW-0809">Transit peptide</keyword>
<evidence type="ECO:0000256" key="1">
    <source>
        <dbReference type="ARBA" id="ARBA00001938"/>
    </source>
</evidence>
<dbReference type="FunFam" id="2.40.50.100:FF:000013">
    <property type="entry name" value="Dihydrolipoamide acetyltransferase component of pyruvate dehydrogenase complex"/>
    <property type="match status" value="1"/>
</dbReference>
<dbReference type="InterPro" id="IPR003016">
    <property type="entry name" value="2-oxoA_DH_lipoyl-BS"/>
</dbReference>
<feature type="region of interest" description="Disordered" evidence="10">
    <location>
        <begin position="122"/>
        <end position="155"/>
    </location>
</feature>
<dbReference type="SUPFAM" id="SSF47005">
    <property type="entry name" value="Peripheral subunit-binding domain of 2-oxo acid dehydrogenase complex"/>
    <property type="match status" value="1"/>
</dbReference>
<dbReference type="Proteomes" id="UP000236319">
    <property type="component" value="Unassembled WGS sequence"/>
</dbReference>
<dbReference type="InterPro" id="IPR000089">
    <property type="entry name" value="Biotin_lipoyl"/>
</dbReference>
<proteinExistence type="inferred from homology"/>
<dbReference type="RefSeq" id="XP_028868079.1">
    <property type="nucleotide sequence ID" value="XM_029012246.1"/>
</dbReference>
<organism evidence="13 14">
    <name type="scientific">Babesia ovata</name>
    <dbReference type="NCBI Taxonomy" id="189622"/>
    <lineage>
        <taxon>Eukaryota</taxon>
        <taxon>Sar</taxon>
        <taxon>Alveolata</taxon>
        <taxon>Apicomplexa</taxon>
        <taxon>Aconoidasida</taxon>
        <taxon>Piroplasmida</taxon>
        <taxon>Babesiidae</taxon>
        <taxon>Babesia</taxon>
    </lineage>
</organism>
<evidence type="ECO:0000256" key="9">
    <source>
        <dbReference type="RuleBase" id="RU003423"/>
    </source>
</evidence>
<accession>A0A2H6KFR9</accession>
<dbReference type="AlphaFoldDB" id="A0A2H6KFR9"/>
<dbReference type="SUPFAM" id="SSF51230">
    <property type="entry name" value="Single hybrid motif"/>
    <property type="match status" value="1"/>
</dbReference>
<evidence type="ECO:0000256" key="2">
    <source>
        <dbReference type="ARBA" id="ARBA00004305"/>
    </source>
</evidence>
<dbReference type="SUPFAM" id="SSF52777">
    <property type="entry name" value="CoA-dependent acyltransferases"/>
    <property type="match status" value="1"/>
</dbReference>
<dbReference type="EMBL" id="BDSA01000003">
    <property type="protein sequence ID" value="GBE61836.1"/>
    <property type="molecule type" value="Genomic_DNA"/>
</dbReference>
<keyword evidence="7" id="KW-0496">Mitochondrion</keyword>
<evidence type="ECO:0000313" key="14">
    <source>
        <dbReference type="Proteomes" id="UP000236319"/>
    </source>
</evidence>
<evidence type="ECO:0000256" key="3">
    <source>
        <dbReference type="ARBA" id="ARBA00007317"/>
    </source>
</evidence>
<gene>
    <name evidence="13" type="ORF">BOVATA_033290</name>
</gene>
<evidence type="ECO:0000256" key="7">
    <source>
        <dbReference type="ARBA" id="ARBA00023128"/>
    </source>
</evidence>